<dbReference type="PANTHER" id="PTHR48112:SF15">
    <property type="entry name" value="HMG BOX DOMAIN-CONTAINING PROTEIN"/>
    <property type="match status" value="1"/>
</dbReference>
<comment type="caution">
    <text evidence="5">The sequence shown here is derived from an EMBL/GenBank/DDBJ whole genome shotgun (WGS) entry which is preliminary data.</text>
</comment>
<dbReference type="InterPro" id="IPR050342">
    <property type="entry name" value="HMGB"/>
</dbReference>
<evidence type="ECO:0000313" key="5">
    <source>
        <dbReference type="EMBL" id="KAL3793212.1"/>
    </source>
</evidence>
<name>A0ABD3PYW0_9STRA</name>
<reference evidence="5 6" key="1">
    <citation type="journal article" date="2020" name="G3 (Bethesda)">
        <title>Improved Reference Genome for Cyclotella cryptica CCMP332, a Model for Cell Wall Morphogenesis, Salinity Adaptation, and Lipid Production in Diatoms (Bacillariophyta).</title>
        <authorList>
            <person name="Roberts W.R."/>
            <person name="Downey K.M."/>
            <person name="Ruck E.C."/>
            <person name="Traller J.C."/>
            <person name="Alverson A.J."/>
        </authorList>
    </citation>
    <scope>NUCLEOTIDE SEQUENCE [LARGE SCALE GENOMIC DNA]</scope>
    <source>
        <strain evidence="5 6">CCMP332</strain>
    </source>
</reference>
<feature type="region of interest" description="Disordered" evidence="3">
    <location>
        <begin position="241"/>
        <end position="264"/>
    </location>
</feature>
<evidence type="ECO:0000259" key="4">
    <source>
        <dbReference type="PROSITE" id="PS50118"/>
    </source>
</evidence>
<dbReference type="PANTHER" id="PTHR48112">
    <property type="entry name" value="HIGH MOBILITY GROUP PROTEIN DSP1"/>
    <property type="match status" value="1"/>
</dbReference>
<feature type="compositionally biased region" description="Acidic residues" evidence="3">
    <location>
        <begin position="241"/>
        <end position="250"/>
    </location>
</feature>
<dbReference type="InterPro" id="IPR009071">
    <property type="entry name" value="HMG_box_dom"/>
</dbReference>
<dbReference type="EMBL" id="JABMIG020000093">
    <property type="protein sequence ID" value="KAL3793212.1"/>
    <property type="molecule type" value="Genomic_DNA"/>
</dbReference>
<evidence type="ECO:0000256" key="1">
    <source>
        <dbReference type="ARBA" id="ARBA00023125"/>
    </source>
</evidence>
<dbReference type="Gene3D" id="1.10.30.10">
    <property type="entry name" value="High mobility group box domain"/>
    <property type="match status" value="1"/>
</dbReference>
<keyword evidence="2" id="KW-0539">Nucleus</keyword>
<evidence type="ECO:0000256" key="2">
    <source>
        <dbReference type="PROSITE-ProRule" id="PRU00267"/>
    </source>
</evidence>
<dbReference type="GO" id="GO:0005634">
    <property type="term" value="C:nucleus"/>
    <property type="evidence" value="ECO:0007669"/>
    <property type="project" value="UniProtKB-UniRule"/>
</dbReference>
<protein>
    <recommendedName>
        <fullName evidence="4">HMG box domain-containing protein</fullName>
    </recommendedName>
</protein>
<organism evidence="5 6">
    <name type="scientific">Cyclotella cryptica</name>
    <dbReference type="NCBI Taxonomy" id="29204"/>
    <lineage>
        <taxon>Eukaryota</taxon>
        <taxon>Sar</taxon>
        <taxon>Stramenopiles</taxon>
        <taxon>Ochrophyta</taxon>
        <taxon>Bacillariophyta</taxon>
        <taxon>Coscinodiscophyceae</taxon>
        <taxon>Thalassiosirophycidae</taxon>
        <taxon>Stephanodiscales</taxon>
        <taxon>Stephanodiscaceae</taxon>
        <taxon>Cyclotella</taxon>
    </lineage>
</organism>
<keyword evidence="1 2" id="KW-0238">DNA-binding</keyword>
<feature type="compositionally biased region" description="Basic residues" evidence="3">
    <location>
        <begin position="146"/>
        <end position="155"/>
    </location>
</feature>
<evidence type="ECO:0000313" key="6">
    <source>
        <dbReference type="Proteomes" id="UP001516023"/>
    </source>
</evidence>
<proteinExistence type="predicted"/>
<dbReference type="SUPFAM" id="SSF47095">
    <property type="entry name" value="HMG-box"/>
    <property type="match status" value="1"/>
</dbReference>
<sequence>MSQNGPSLHRGEMIPPKPRRPLTCYGIFSVLERNYIWQQNHTVTTSSVSRDAGVDPYADSRPERYRDLVLPSNWFVVGKNRKKRTKHKDHSVIPFKDLTKTIAERWRSASPEIKMYCELIAIDELERYRRDIDEYKERYGNDAVKARKSKKRKPCKPPVKKDCASLEDSDSSGMGDCCHDENNNESCDSEGSGMSSKAMRAPRRYKLSDYFSDDRSEALELVGYNYDNILTGNELLTAFEVDDESDEESEQDHSSRNDSSSTVQGSSLFEVNCEMFGQQTLSASLQDQRNHSLVSPAVSPLNVIPSSTSPPAQDPIETVHMYGAFQQWYRGRHSF</sequence>
<dbReference type="GO" id="GO:0003677">
    <property type="term" value="F:DNA binding"/>
    <property type="evidence" value="ECO:0007669"/>
    <property type="project" value="UniProtKB-UniRule"/>
</dbReference>
<feature type="DNA-binding region" description="HMG box" evidence="2">
    <location>
        <begin position="18"/>
        <end position="136"/>
    </location>
</feature>
<evidence type="ECO:0000256" key="3">
    <source>
        <dbReference type="SAM" id="MobiDB-lite"/>
    </source>
</evidence>
<dbReference type="Proteomes" id="UP001516023">
    <property type="component" value="Unassembled WGS sequence"/>
</dbReference>
<accession>A0ABD3PYW0</accession>
<dbReference type="AlphaFoldDB" id="A0ABD3PYW0"/>
<dbReference type="InterPro" id="IPR036910">
    <property type="entry name" value="HMG_box_dom_sf"/>
</dbReference>
<dbReference type="PROSITE" id="PS50118">
    <property type="entry name" value="HMG_BOX_2"/>
    <property type="match status" value="1"/>
</dbReference>
<gene>
    <name evidence="5" type="ORF">HJC23_000754</name>
</gene>
<feature type="domain" description="HMG box" evidence="4">
    <location>
        <begin position="18"/>
        <end position="136"/>
    </location>
</feature>
<feature type="region of interest" description="Disordered" evidence="3">
    <location>
        <begin position="146"/>
        <end position="200"/>
    </location>
</feature>
<keyword evidence="6" id="KW-1185">Reference proteome</keyword>